<feature type="transmembrane region" description="Helical" evidence="1">
    <location>
        <begin position="12"/>
        <end position="35"/>
    </location>
</feature>
<accession>A0A0F9CL19</accession>
<comment type="caution">
    <text evidence="2">The sequence shown here is derived from an EMBL/GenBank/DDBJ whole genome shotgun (WGS) entry which is preliminary data.</text>
</comment>
<organism evidence="2">
    <name type="scientific">marine sediment metagenome</name>
    <dbReference type="NCBI Taxonomy" id="412755"/>
    <lineage>
        <taxon>unclassified sequences</taxon>
        <taxon>metagenomes</taxon>
        <taxon>ecological metagenomes</taxon>
    </lineage>
</organism>
<evidence type="ECO:0000256" key="1">
    <source>
        <dbReference type="SAM" id="Phobius"/>
    </source>
</evidence>
<evidence type="ECO:0000313" key="2">
    <source>
        <dbReference type="EMBL" id="KKL49829.1"/>
    </source>
</evidence>
<keyword evidence="1" id="KW-0472">Membrane</keyword>
<keyword evidence="1" id="KW-0812">Transmembrane</keyword>
<protein>
    <submittedName>
        <fullName evidence="2">Uncharacterized protein</fullName>
    </submittedName>
</protein>
<dbReference type="AlphaFoldDB" id="A0A0F9CL19"/>
<gene>
    <name evidence="2" type="ORF">LCGC14_2311590</name>
</gene>
<dbReference type="EMBL" id="LAZR01032819">
    <property type="protein sequence ID" value="KKL49829.1"/>
    <property type="molecule type" value="Genomic_DNA"/>
</dbReference>
<feature type="transmembrane region" description="Helical" evidence="1">
    <location>
        <begin position="55"/>
        <end position="84"/>
    </location>
</feature>
<proteinExistence type="predicted"/>
<sequence>MATIQVEKRKRGIFGWIVASVFWSFNILMTVWITIGWAVLETTMQAEEDEITQAGVAIGGAIGTYMLLSLWFSGAVILGLMMFFTRGKKITITREL</sequence>
<keyword evidence="1" id="KW-1133">Transmembrane helix</keyword>
<reference evidence="2" key="1">
    <citation type="journal article" date="2015" name="Nature">
        <title>Complex archaea that bridge the gap between prokaryotes and eukaryotes.</title>
        <authorList>
            <person name="Spang A."/>
            <person name="Saw J.H."/>
            <person name="Jorgensen S.L."/>
            <person name="Zaremba-Niedzwiedzka K."/>
            <person name="Martijn J."/>
            <person name="Lind A.E."/>
            <person name="van Eijk R."/>
            <person name="Schleper C."/>
            <person name="Guy L."/>
            <person name="Ettema T.J."/>
        </authorList>
    </citation>
    <scope>NUCLEOTIDE SEQUENCE</scope>
</reference>
<name>A0A0F9CL19_9ZZZZ</name>